<dbReference type="Gene3D" id="3.30.2010.10">
    <property type="entry name" value="Metalloproteases ('zincins'), catalytic domain"/>
    <property type="match status" value="1"/>
</dbReference>
<keyword evidence="1" id="KW-1133">Transmembrane helix</keyword>
<dbReference type="Proteomes" id="UP000194946">
    <property type="component" value="Unassembled WGS sequence"/>
</dbReference>
<evidence type="ECO:0000313" key="2">
    <source>
        <dbReference type="EMBL" id="OUI78174.1"/>
    </source>
</evidence>
<feature type="transmembrane region" description="Helical" evidence="1">
    <location>
        <begin position="56"/>
        <end position="75"/>
    </location>
</feature>
<keyword evidence="1" id="KW-0472">Membrane</keyword>
<protein>
    <recommendedName>
        <fullName evidence="4">Peptidase M48 domain-containing protein</fullName>
    </recommendedName>
</protein>
<organism evidence="2 3">
    <name type="scientific">Commensalibacter intestini</name>
    <dbReference type="NCBI Taxonomy" id="479936"/>
    <lineage>
        <taxon>Bacteria</taxon>
        <taxon>Pseudomonadati</taxon>
        <taxon>Pseudomonadota</taxon>
        <taxon>Alphaproteobacteria</taxon>
        <taxon>Acetobacterales</taxon>
        <taxon>Acetobacteraceae</taxon>
    </lineage>
</organism>
<evidence type="ECO:0000313" key="3">
    <source>
        <dbReference type="Proteomes" id="UP000194946"/>
    </source>
</evidence>
<reference evidence="3" key="1">
    <citation type="submission" date="2014-06" db="EMBL/GenBank/DDBJ databases">
        <authorList>
            <person name="Winans N.J."/>
            <person name="Newell P.D."/>
            <person name="Douglas A.E."/>
        </authorList>
    </citation>
    <scope>NUCLEOTIDE SEQUENCE [LARGE SCALE GENOMIC DNA]</scope>
    <source>
        <strain evidence="3">DmL_052</strain>
    </source>
</reference>
<dbReference type="AlphaFoldDB" id="A0A251ZU34"/>
<evidence type="ECO:0008006" key="4">
    <source>
        <dbReference type="Google" id="ProtNLM"/>
    </source>
</evidence>
<sequence length="205" mass="23349">MSFFTHQHNARNNTTRFTVLFIIGTIILPILTAFGIDYWEKGYLVQSFDEYPWEMTWILLGGTVGIVIPVALYKFSQFKVGSYIIAEQLGGRYIDPQSPSNFQERQLINVAAEMAIAANIPAPHLYILDEEESINAFAAGYTLMVLIYHFSKKSKKNDANVFHNMLSSKATILITKKEHPFGQFPVILQCLLQHKTRLLAKMLKC</sequence>
<evidence type="ECO:0000256" key="1">
    <source>
        <dbReference type="SAM" id="Phobius"/>
    </source>
</evidence>
<proteinExistence type="predicted"/>
<comment type="caution">
    <text evidence="2">The sequence shown here is derived from an EMBL/GenBank/DDBJ whole genome shotgun (WGS) entry which is preliminary data.</text>
</comment>
<dbReference type="EMBL" id="JOPB01000007">
    <property type="protein sequence ID" value="OUI78174.1"/>
    <property type="molecule type" value="Genomic_DNA"/>
</dbReference>
<name>A0A251ZU34_9PROT</name>
<keyword evidence="3" id="KW-1185">Reference proteome</keyword>
<feature type="transmembrane region" description="Helical" evidence="1">
    <location>
        <begin position="17"/>
        <end position="36"/>
    </location>
</feature>
<gene>
    <name evidence="2" type="ORF">HK18_08980</name>
</gene>
<accession>A0A251ZU34</accession>
<keyword evidence="1" id="KW-0812">Transmembrane</keyword>